<dbReference type="EMBL" id="PQFF01000213">
    <property type="protein sequence ID" value="RHZ73550.1"/>
    <property type="molecule type" value="Genomic_DNA"/>
</dbReference>
<gene>
    <name evidence="1" type="ORF">Glove_230g102</name>
</gene>
<evidence type="ECO:0000313" key="1">
    <source>
        <dbReference type="EMBL" id="RHZ73550.1"/>
    </source>
</evidence>
<organism evidence="1 2">
    <name type="scientific">Diversispora epigaea</name>
    <dbReference type="NCBI Taxonomy" id="1348612"/>
    <lineage>
        <taxon>Eukaryota</taxon>
        <taxon>Fungi</taxon>
        <taxon>Fungi incertae sedis</taxon>
        <taxon>Mucoromycota</taxon>
        <taxon>Glomeromycotina</taxon>
        <taxon>Glomeromycetes</taxon>
        <taxon>Diversisporales</taxon>
        <taxon>Diversisporaceae</taxon>
        <taxon>Diversispora</taxon>
    </lineage>
</organism>
<evidence type="ECO:0000313" key="2">
    <source>
        <dbReference type="Proteomes" id="UP000266861"/>
    </source>
</evidence>
<dbReference type="Proteomes" id="UP000266861">
    <property type="component" value="Unassembled WGS sequence"/>
</dbReference>
<name>A0A397ILH7_9GLOM</name>
<proteinExistence type="predicted"/>
<dbReference type="AlphaFoldDB" id="A0A397ILH7"/>
<protein>
    <submittedName>
        <fullName evidence="1">Uncharacterized protein</fullName>
    </submittedName>
</protein>
<reference evidence="1 2" key="1">
    <citation type="submission" date="2018-08" db="EMBL/GenBank/DDBJ databases">
        <title>Genome and evolution of the arbuscular mycorrhizal fungus Diversispora epigaea (formerly Glomus versiforme) and its bacterial endosymbionts.</title>
        <authorList>
            <person name="Sun X."/>
            <person name="Fei Z."/>
            <person name="Harrison M."/>
        </authorList>
    </citation>
    <scope>NUCLEOTIDE SEQUENCE [LARGE SCALE GENOMIC DNA]</scope>
    <source>
        <strain evidence="1 2">IT104</strain>
    </source>
</reference>
<accession>A0A397ILH7</accession>
<comment type="caution">
    <text evidence="1">The sequence shown here is derived from an EMBL/GenBank/DDBJ whole genome shotgun (WGS) entry which is preliminary data.</text>
</comment>
<sequence length="94" mass="11053">MQACTTPKDLQKEVQNYGLRHNLLMKSMGHRQYAEVHVFYEKAILTFLNFQFSNVYDLDVDKMSSEKTILDITTGNMNIDMLDFWIANNQLKIM</sequence>
<keyword evidence="2" id="KW-1185">Reference proteome</keyword>